<keyword evidence="1" id="KW-0472">Membrane</keyword>
<keyword evidence="1" id="KW-0812">Transmembrane</keyword>
<dbReference type="RefSeq" id="WP_345344449.1">
    <property type="nucleotide sequence ID" value="NZ_BAABFB010000030.1"/>
</dbReference>
<keyword evidence="1" id="KW-1133">Transmembrane helix</keyword>
<sequence>MRAGPSPAWQANRITPTYRPDPATLLVPMLMLVAALASPLLLPLPVAGVTVAAALGLVVLRARAGGPRRT</sequence>
<feature type="transmembrane region" description="Helical" evidence="1">
    <location>
        <begin position="29"/>
        <end position="60"/>
    </location>
</feature>
<organism evidence="2 3">
    <name type="scientific">Rhodococcus olei</name>
    <dbReference type="NCBI Taxonomy" id="2161675"/>
    <lineage>
        <taxon>Bacteria</taxon>
        <taxon>Bacillati</taxon>
        <taxon>Actinomycetota</taxon>
        <taxon>Actinomycetes</taxon>
        <taxon>Mycobacteriales</taxon>
        <taxon>Nocardiaceae</taxon>
        <taxon>Rhodococcus</taxon>
    </lineage>
</organism>
<comment type="caution">
    <text evidence="2">The sequence shown here is derived from an EMBL/GenBank/DDBJ whole genome shotgun (WGS) entry which is preliminary data.</text>
</comment>
<keyword evidence="3" id="KW-1185">Reference proteome</keyword>
<name>A0ABP8P1P7_9NOCA</name>
<reference evidence="3" key="1">
    <citation type="journal article" date="2019" name="Int. J. Syst. Evol. Microbiol.">
        <title>The Global Catalogue of Microorganisms (GCM) 10K type strain sequencing project: providing services to taxonomists for standard genome sequencing and annotation.</title>
        <authorList>
            <consortium name="The Broad Institute Genomics Platform"/>
            <consortium name="The Broad Institute Genome Sequencing Center for Infectious Disease"/>
            <person name="Wu L."/>
            <person name="Ma J."/>
        </authorList>
    </citation>
    <scope>NUCLEOTIDE SEQUENCE [LARGE SCALE GENOMIC DNA]</scope>
    <source>
        <strain evidence="3">JCM 32206</strain>
    </source>
</reference>
<evidence type="ECO:0000256" key="1">
    <source>
        <dbReference type="SAM" id="Phobius"/>
    </source>
</evidence>
<proteinExistence type="predicted"/>
<protein>
    <submittedName>
        <fullName evidence="2">Uncharacterized protein</fullName>
    </submittedName>
</protein>
<dbReference type="Proteomes" id="UP001501183">
    <property type="component" value="Unassembled WGS sequence"/>
</dbReference>
<dbReference type="EMBL" id="BAABFB010000030">
    <property type="protein sequence ID" value="GAA4477930.1"/>
    <property type="molecule type" value="Genomic_DNA"/>
</dbReference>
<gene>
    <name evidence="2" type="ORF">GCM10023094_21000</name>
</gene>
<evidence type="ECO:0000313" key="2">
    <source>
        <dbReference type="EMBL" id="GAA4477930.1"/>
    </source>
</evidence>
<accession>A0ABP8P1P7</accession>
<evidence type="ECO:0000313" key="3">
    <source>
        <dbReference type="Proteomes" id="UP001501183"/>
    </source>
</evidence>